<reference evidence="3 4" key="1">
    <citation type="submission" date="2021-03" db="EMBL/GenBank/DDBJ databases">
        <title>Sequencing the genomes of 1000 actinobacteria strains.</title>
        <authorList>
            <person name="Klenk H.-P."/>
        </authorList>
    </citation>
    <scope>NUCLEOTIDE SEQUENCE [LARGE SCALE GENOMIC DNA]</scope>
    <source>
        <strain evidence="3 4">DSM 18824</strain>
    </source>
</reference>
<dbReference type="EMBL" id="JAGINT010000001">
    <property type="protein sequence ID" value="MBP2349831.1"/>
    <property type="molecule type" value="Genomic_DNA"/>
</dbReference>
<dbReference type="Gene3D" id="1.10.1740.10">
    <property type="match status" value="1"/>
</dbReference>
<dbReference type="InterPro" id="IPR013325">
    <property type="entry name" value="RNA_pol_sigma_r2"/>
</dbReference>
<name>A0ABS4UDW4_9ACTN</name>
<feature type="compositionally biased region" description="Low complexity" evidence="1">
    <location>
        <begin position="78"/>
        <end position="91"/>
    </location>
</feature>
<evidence type="ECO:0000256" key="1">
    <source>
        <dbReference type="SAM" id="MobiDB-lite"/>
    </source>
</evidence>
<comment type="caution">
    <text evidence="3">The sequence shown here is derived from an EMBL/GenBank/DDBJ whole genome shotgun (WGS) entry which is preliminary data.</text>
</comment>
<feature type="compositionally biased region" description="Basic residues" evidence="1">
    <location>
        <begin position="92"/>
        <end position="104"/>
    </location>
</feature>
<dbReference type="Proteomes" id="UP000755585">
    <property type="component" value="Unassembled WGS sequence"/>
</dbReference>
<feature type="domain" description="RNA polymerase sigma-70 region 2" evidence="2">
    <location>
        <begin position="15"/>
        <end position="73"/>
    </location>
</feature>
<accession>A0ABS4UDW4</accession>
<keyword evidence="4" id="KW-1185">Reference proteome</keyword>
<dbReference type="GO" id="GO:0000428">
    <property type="term" value="C:DNA-directed RNA polymerase complex"/>
    <property type="evidence" value="ECO:0007669"/>
    <property type="project" value="UniProtKB-KW"/>
</dbReference>
<evidence type="ECO:0000313" key="3">
    <source>
        <dbReference type="EMBL" id="MBP2349831.1"/>
    </source>
</evidence>
<organism evidence="3 4">
    <name type="scientific">Kribbella aluminosa</name>
    <dbReference type="NCBI Taxonomy" id="416017"/>
    <lineage>
        <taxon>Bacteria</taxon>
        <taxon>Bacillati</taxon>
        <taxon>Actinomycetota</taxon>
        <taxon>Actinomycetes</taxon>
        <taxon>Propionibacteriales</taxon>
        <taxon>Kribbellaceae</taxon>
        <taxon>Kribbella</taxon>
    </lineage>
</organism>
<evidence type="ECO:0000259" key="2">
    <source>
        <dbReference type="Pfam" id="PF04542"/>
    </source>
</evidence>
<dbReference type="RefSeq" id="WP_209692966.1">
    <property type="nucleotide sequence ID" value="NZ_BAAAVU010000016.1"/>
</dbReference>
<dbReference type="Pfam" id="PF04542">
    <property type="entry name" value="Sigma70_r2"/>
    <property type="match status" value="1"/>
</dbReference>
<dbReference type="InterPro" id="IPR007627">
    <property type="entry name" value="RNA_pol_sigma70_r2"/>
</dbReference>
<protein>
    <submittedName>
        <fullName evidence="3">DNA-directed RNA polymerase specialized sigma24 family protein</fullName>
    </submittedName>
</protein>
<sequence length="120" mass="14056">MDEFTEYVTARWPTLVRSAVLLGCTPSEAEDLVQSALERCLLKWNRVRMAEDRDAYVHRVLVNCFRSSRRRRWHGELPSSRPPSVRRPSSPRTRRPRLPHRRRPACSASATLRSPYRRTG</sequence>
<feature type="region of interest" description="Disordered" evidence="1">
    <location>
        <begin position="74"/>
        <end position="120"/>
    </location>
</feature>
<evidence type="ECO:0000313" key="4">
    <source>
        <dbReference type="Proteomes" id="UP000755585"/>
    </source>
</evidence>
<keyword evidence="3" id="KW-0240">DNA-directed RNA polymerase</keyword>
<proteinExistence type="predicted"/>
<keyword evidence="3" id="KW-0804">Transcription</keyword>
<gene>
    <name evidence="3" type="ORF">JOF29_000914</name>
</gene>
<dbReference type="SUPFAM" id="SSF88946">
    <property type="entry name" value="Sigma2 domain of RNA polymerase sigma factors"/>
    <property type="match status" value="1"/>
</dbReference>